<keyword evidence="1" id="KW-0472">Membrane</keyword>
<evidence type="ECO:0000313" key="2">
    <source>
        <dbReference type="EMBL" id="QHS96068.1"/>
    </source>
</evidence>
<accession>A0A6C0BXC9</accession>
<keyword evidence="1" id="KW-0812">Transmembrane</keyword>
<feature type="transmembrane region" description="Helical" evidence="1">
    <location>
        <begin position="59"/>
        <end position="83"/>
    </location>
</feature>
<reference evidence="2" key="1">
    <citation type="journal article" date="2020" name="Nature">
        <title>Giant virus diversity and host interactions through global metagenomics.</title>
        <authorList>
            <person name="Schulz F."/>
            <person name="Roux S."/>
            <person name="Paez-Espino D."/>
            <person name="Jungbluth S."/>
            <person name="Walsh D.A."/>
            <person name="Denef V.J."/>
            <person name="McMahon K.D."/>
            <person name="Konstantinidis K.T."/>
            <person name="Eloe-Fadrosh E.A."/>
            <person name="Kyrpides N.C."/>
            <person name="Woyke T."/>
        </authorList>
    </citation>
    <scope>NUCLEOTIDE SEQUENCE</scope>
    <source>
        <strain evidence="2">GVMAG-M-3300019093-7</strain>
    </source>
</reference>
<dbReference type="EMBL" id="MN739262">
    <property type="protein sequence ID" value="QHS96068.1"/>
    <property type="molecule type" value="Genomic_DNA"/>
</dbReference>
<evidence type="ECO:0000256" key="1">
    <source>
        <dbReference type="SAM" id="Phobius"/>
    </source>
</evidence>
<dbReference type="AlphaFoldDB" id="A0A6C0BXC9"/>
<proteinExistence type="predicted"/>
<protein>
    <submittedName>
        <fullName evidence="2">Uncharacterized protein</fullName>
    </submittedName>
</protein>
<feature type="transmembrane region" description="Helical" evidence="1">
    <location>
        <begin position="5"/>
        <end position="21"/>
    </location>
</feature>
<feature type="transmembrane region" description="Helical" evidence="1">
    <location>
        <begin position="27"/>
        <end position="47"/>
    </location>
</feature>
<keyword evidence="1" id="KW-1133">Transmembrane helix</keyword>
<name>A0A6C0BXC9_9ZZZZ</name>
<sequence length="164" mass="18915">MFDIIIITGIIITLITMMIGSNNPNTLSGIQIGLGFILIGVLLYCNLRITDIYESKNIFGIILDVMPHLLIICSIIICIYIIGKYFTKISTDKVSDSFKLFKNWFILLTIFQVVSILYYYSKPENKKKSDYLIYIFGIFNSLFLIIMYTSLTYFTTDGFRNITM</sequence>
<feature type="transmembrane region" description="Helical" evidence="1">
    <location>
        <begin position="103"/>
        <end position="120"/>
    </location>
</feature>
<organism evidence="2">
    <name type="scientific">viral metagenome</name>
    <dbReference type="NCBI Taxonomy" id="1070528"/>
    <lineage>
        <taxon>unclassified sequences</taxon>
        <taxon>metagenomes</taxon>
        <taxon>organismal metagenomes</taxon>
    </lineage>
</organism>
<feature type="transmembrane region" description="Helical" evidence="1">
    <location>
        <begin position="132"/>
        <end position="154"/>
    </location>
</feature>